<sequence>MLSVDGLLNSLYKLKPLLWPLLVGLSSAVIFYFQASRYSRLKPPESDDLKSSNKKNQLTVSMYANEVLACF</sequence>
<protein>
    <submittedName>
        <fullName evidence="2">Uncharacterized protein</fullName>
    </submittedName>
</protein>
<keyword evidence="1" id="KW-0812">Transmembrane</keyword>
<dbReference type="Proteomes" id="UP000003786">
    <property type="component" value="Chromosome 2"/>
</dbReference>
<evidence type="ECO:0000256" key="1">
    <source>
        <dbReference type="SAM" id="Phobius"/>
    </source>
</evidence>
<organism evidence="2 3">
    <name type="scientific">Theileria orientalis strain Shintoku</name>
    <dbReference type="NCBI Taxonomy" id="869250"/>
    <lineage>
        <taxon>Eukaryota</taxon>
        <taxon>Sar</taxon>
        <taxon>Alveolata</taxon>
        <taxon>Apicomplexa</taxon>
        <taxon>Aconoidasida</taxon>
        <taxon>Piroplasmida</taxon>
        <taxon>Theileriidae</taxon>
        <taxon>Theileria</taxon>
    </lineage>
</organism>
<keyword evidence="1" id="KW-1133">Transmembrane helix</keyword>
<evidence type="ECO:0000313" key="3">
    <source>
        <dbReference type="Proteomes" id="UP000003786"/>
    </source>
</evidence>
<dbReference type="EMBL" id="AP011947">
    <property type="protein sequence ID" value="BAM39969.1"/>
    <property type="molecule type" value="Genomic_DNA"/>
</dbReference>
<dbReference type="VEuPathDB" id="PiroplasmaDB:TOT_020000236"/>
<dbReference type="GeneID" id="20714403"/>
<dbReference type="AlphaFoldDB" id="J4DP25"/>
<feature type="transmembrane region" description="Helical" evidence="1">
    <location>
        <begin position="17"/>
        <end position="35"/>
    </location>
</feature>
<keyword evidence="1" id="KW-0472">Membrane</keyword>
<keyword evidence="3" id="KW-1185">Reference proteome</keyword>
<evidence type="ECO:0000313" key="2">
    <source>
        <dbReference type="EMBL" id="BAM39969.1"/>
    </source>
</evidence>
<proteinExistence type="predicted"/>
<accession>J4DP25</accession>
<gene>
    <name evidence="2" type="ORF">TOT_020000236</name>
</gene>
<reference evidence="2 3" key="1">
    <citation type="journal article" date="2012" name="MBio">
        <title>Comparative genome analysis of three eukaryotic parasites with differing abilities to transform leukocytes reveals key mediators of Theileria-induced leukocyte transformation.</title>
        <authorList>
            <person name="Hayashida K."/>
            <person name="Hara Y."/>
            <person name="Abe T."/>
            <person name="Yamasaki C."/>
            <person name="Toyoda A."/>
            <person name="Kosuge T."/>
            <person name="Suzuki Y."/>
            <person name="Sato Y."/>
            <person name="Kawashima S."/>
            <person name="Katayama T."/>
            <person name="Wakaguri H."/>
            <person name="Inoue N."/>
            <person name="Homma K."/>
            <person name="Tada-Umezaki M."/>
            <person name="Yagi Y."/>
            <person name="Fujii Y."/>
            <person name="Habara T."/>
            <person name="Kanehisa M."/>
            <person name="Watanabe H."/>
            <person name="Ito K."/>
            <person name="Gojobori T."/>
            <person name="Sugawara H."/>
            <person name="Imanishi T."/>
            <person name="Weir W."/>
            <person name="Gardner M."/>
            <person name="Pain A."/>
            <person name="Shiels B."/>
            <person name="Hattori M."/>
            <person name="Nene V."/>
            <person name="Sugimoto C."/>
        </authorList>
    </citation>
    <scope>NUCLEOTIDE SEQUENCE [LARGE SCALE GENOMIC DNA]</scope>
    <source>
        <strain evidence="2 3">Shintoku</strain>
    </source>
</reference>
<name>J4DP25_THEOR</name>
<dbReference type="RefSeq" id="XP_009690270.1">
    <property type="nucleotide sequence ID" value="XM_009691975.1"/>
</dbReference>
<dbReference type="KEGG" id="tot:TOT_020000236"/>